<sequence length="331" mass="35644">MVELQSLLVLLQKLHGLVYVLFVDREGNILFILAANGLQNHVHVDVALAQQVKNLKSHAGIVLQAHQGNAGDAGILCHPRDIRLLHFCDLLHRRAGLILQAGHDLQIHMKFFRQLHAAVMEHLGSLTGQLQHLVIGDLAELPGVRHDTGIGGIDAVHIRENLAQLGMERRRQRHGAGVRAAPAQSRDVSGAVDALKARHQDDAVLVQLRQDAFRVDPFDAGVAVYGRGLHPCLPPGQRHAAQAAPLQLHGAQGNRNLFAGGQQHVHLPAGGAGVDLLRLGNQVVGGVALGGQHHDHIVSGLIGLFDNAGHMADTLGVLYRTSAKFLHNQTH</sequence>
<protein>
    <submittedName>
        <fullName evidence="1">Uncharacterized protein</fullName>
    </submittedName>
</protein>
<evidence type="ECO:0000313" key="1">
    <source>
        <dbReference type="EMBL" id="MPM15098.1"/>
    </source>
</evidence>
<accession>A0A644XH38</accession>
<name>A0A644XH38_9ZZZZ</name>
<proteinExistence type="predicted"/>
<gene>
    <name evidence="1" type="ORF">SDC9_61464</name>
</gene>
<comment type="caution">
    <text evidence="1">The sequence shown here is derived from an EMBL/GenBank/DDBJ whole genome shotgun (WGS) entry which is preliminary data.</text>
</comment>
<dbReference type="EMBL" id="VSSQ01002385">
    <property type="protein sequence ID" value="MPM15098.1"/>
    <property type="molecule type" value="Genomic_DNA"/>
</dbReference>
<reference evidence="1" key="1">
    <citation type="submission" date="2019-08" db="EMBL/GenBank/DDBJ databases">
        <authorList>
            <person name="Kucharzyk K."/>
            <person name="Murdoch R.W."/>
            <person name="Higgins S."/>
            <person name="Loffler F."/>
        </authorList>
    </citation>
    <scope>NUCLEOTIDE SEQUENCE</scope>
</reference>
<organism evidence="1">
    <name type="scientific">bioreactor metagenome</name>
    <dbReference type="NCBI Taxonomy" id="1076179"/>
    <lineage>
        <taxon>unclassified sequences</taxon>
        <taxon>metagenomes</taxon>
        <taxon>ecological metagenomes</taxon>
    </lineage>
</organism>
<dbReference type="AlphaFoldDB" id="A0A644XH38"/>